<dbReference type="RefSeq" id="WP_107933680.1">
    <property type="nucleotide sequence ID" value="NZ_PZZN01000003.1"/>
</dbReference>
<sequence>MDKTLRNPAWFTDELTLGLDLNVKTGGNPAAKDDPDFEALSAIPNKIHRLNGGGGRDTLRNRNGVYMKVMHFQASDSAYLNQGQVGMQRGNRLEGVL</sequence>
<gene>
    <name evidence="1" type="ORF">C8J24_3057</name>
</gene>
<organism evidence="1 2">
    <name type="scientific">Sphingomonas aerolata</name>
    <dbReference type="NCBI Taxonomy" id="185951"/>
    <lineage>
        <taxon>Bacteria</taxon>
        <taxon>Pseudomonadati</taxon>
        <taxon>Pseudomonadota</taxon>
        <taxon>Alphaproteobacteria</taxon>
        <taxon>Sphingomonadales</taxon>
        <taxon>Sphingomonadaceae</taxon>
        <taxon>Sphingomonas</taxon>
    </lineage>
</organism>
<evidence type="ECO:0000313" key="2">
    <source>
        <dbReference type="Proteomes" id="UP000240996"/>
    </source>
</evidence>
<evidence type="ECO:0000313" key="1">
    <source>
        <dbReference type="EMBL" id="PTM44845.1"/>
    </source>
</evidence>
<dbReference type="Proteomes" id="UP000240996">
    <property type="component" value="Unassembled WGS sequence"/>
</dbReference>
<keyword evidence="2" id="KW-1185">Reference proteome</keyword>
<name>A0A2T4YN51_9SPHN</name>
<proteinExistence type="predicted"/>
<protein>
    <submittedName>
        <fullName evidence="1">Uncharacterized protein</fullName>
    </submittedName>
</protein>
<dbReference type="AlphaFoldDB" id="A0A2T4YN51"/>
<comment type="caution">
    <text evidence="1">The sequence shown here is derived from an EMBL/GenBank/DDBJ whole genome shotgun (WGS) entry which is preliminary data.</text>
</comment>
<reference evidence="1 2" key="1">
    <citation type="submission" date="2018-04" db="EMBL/GenBank/DDBJ databases">
        <title>Genomic Encyclopedia of Type Strains, Phase III (KMG-III): the genomes of soil and plant-associated and newly described type strains.</title>
        <authorList>
            <person name="Whitman W."/>
        </authorList>
    </citation>
    <scope>NUCLEOTIDE SEQUENCE [LARGE SCALE GENOMIC DNA]</scope>
    <source>
        <strain evidence="1 2">NW12</strain>
    </source>
</reference>
<accession>A0A2T4YN51</accession>
<dbReference type="EMBL" id="PZZN01000003">
    <property type="protein sequence ID" value="PTM44845.1"/>
    <property type="molecule type" value="Genomic_DNA"/>
</dbReference>